<evidence type="ECO:0000313" key="2">
    <source>
        <dbReference type="EMBL" id="QOV99515.1"/>
    </source>
</evidence>
<accession>A0A7M2XP27</accession>
<proteinExistence type="predicted"/>
<feature type="region of interest" description="Disordered" evidence="1">
    <location>
        <begin position="1"/>
        <end position="58"/>
    </location>
</feature>
<reference evidence="2 3" key="1">
    <citation type="submission" date="2020-10" db="EMBL/GenBank/DDBJ databases">
        <title>Whole genome sequence of oil-degrading bacteria Rhodococcus pyridinivorans strain 5Ap.</title>
        <authorList>
            <person name="Akhremchuk A.E."/>
            <person name="Valentovich L.N."/>
            <person name="Charniauskaya M.I."/>
            <person name="Bukliarevich H.A."/>
            <person name="Titok M.A."/>
        </authorList>
    </citation>
    <scope>NUCLEOTIDE SEQUENCE [LARGE SCALE GENOMIC DNA]</scope>
    <source>
        <strain evidence="2 3">5Ap</strain>
    </source>
</reference>
<dbReference type="AlphaFoldDB" id="A0A7M2XP27"/>
<dbReference type="Proteomes" id="UP000593818">
    <property type="component" value="Chromosome"/>
</dbReference>
<feature type="compositionally biased region" description="Basic and acidic residues" evidence="1">
    <location>
        <begin position="1"/>
        <end position="27"/>
    </location>
</feature>
<keyword evidence="3" id="KW-1185">Reference proteome</keyword>
<name>A0A7M2XP27_9NOCA</name>
<dbReference type="RefSeq" id="WP_193903142.1">
    <property type="nucleotide sequence ID" value="NZ_CP063450.1"/>
</dbReference>
<organism evidence="2 3">
    <name type="scientific">Rhodococcus pyridinivorans</name>
    <dbReference type="NCBI Taxonomy" id="103816"/>
    <lineage>
        <taxon>Bacteria</taxon>
        <taxon>Bacillati</taxon>
        <taxon>Actinomycetota</taxon>
        <taxon>Actinomycetes</taxon>
        <taxon>Mycobacteriales</taxon>
        <taxon>Nocardiaceae</taxon>
        <taxon>Rhodococcus</taxon>
    </lineage>
</organism>
<feature type="compositionally biased region" description="Gly residues" evidence="1">
    <location>
        <begin position="46"/>
        <end position="58"/>
    </location>
</feature>
<gene>
    <name evidence="2" type="ORF">INP59_03690</name>
</gene>
<dbReference type="EMBL" id="CP063450">
    <property type="protein sequence ID" value="QOV99515.1"/>
    <property type="molecule type" value="Genomic_DNA"/>
</dbReference>
<protein>
    <submittedName>
        <fullName evidence="2">Uncharacterized protein</fullName>
    </submittedName>
</protein>
<evidence type="ECO:0000256" key="1">
    <source>
        <dbReference type="SAM" id="MobiDB-lite"/>
    </source>
</evidence>
<evidence type="ECO:0000313" key="3">
    <source>
        <dbReference type="Proteomes" id="UP000593818"/>
    </source>
</evidence>
<sequence length="58" mass="5955">MPEHKMVTIDGVRYRPEHVERAEDRKARTSAVGTDKAAGKTSTGRASGGKAGGSGGNG</sequence>